<dbReference type="InterPro" id="IPR036390">
    <property type="entry name" value="WH_DNA-bd_sf"/>
</dbReference>
<keyword evidence="6" id="KW-1185">Reference proteome</keyword>
<dbReference type="Gene3D" id="1.20.120.530">
    <property type="entry name" value="GntR ligand-binding domain-like"/>
    <property type="match status" value="1"/>
</dbReference>
<organism evidence="5 6">
    <name type="scientific">Asticcacaulis taihuensis</name>
    <dbReference type="NCBI Taxonomy" id="260084"/>
    <lineage>
        <taxon>Bacteria</taxon>
        <taxon>Pseudomonadati</taxon>
        <taxon>Pseudomonadota</taxon>
        <taxon>Alphaproteobacteria</taxon>
        <taxon>Caulobacterales</taxon>
        <taxon>Caulobacteraceae</taxon>
        <taxon>Asticcacaulis</taxon>
    </lineage>
</organism>
<dbReference type="SMART" id="SM00895">
    <property type="entry name" value="FCD"/>
    <property type="match status" value="1"/>
</dbReference>
<name>A0A1G4R9G1_9CAUL</name>
<evidence type="ECO:0000256" key="2">
    <source>
        <dbReference type="ARBA" id="ARBA00023125"/>
    </source>
</evidence>
<dbReference type="OrthoDB" id="9812645at2"/>
<keyword evidence="1" id="KW-0805">Transcription regulation</keyword>
<dbReference type="InterPro" id="IPR036388">
    <property type="entry name" value="WH-like_DNA-bd_sf"/>
</dbReference>
<evidence type="ECO:0000259" key="4">
    <source>
        <dbReference type="PROSITE" id="PS50949"/>
    </source>
</evidence>
<keyword evidence="3" id="KW-0804">Transcription</keyword>
<dbReference type="Pfam" id="PF00392">
    <property type="entry name" value="GntR"/>
    <property type="match status" value="1"/>
</dbReference>
<protein>
    <submittedName>
        <fullName evidence="5">Transcriptional regulator, GntR family</fullName>
    </submittedName>
</protein>
<dbReference type="SUPFAM" id="SSF48008">
    <property type="entry name" value="GntR ligand-binding domain-like"/>
    <property type="match status" value="1"/>
</dbReference>
<dbReference type="RefSeq" id="WP_090646297.1">
    <property type="nucleotide sequence ID" value="NZ_CBCRYE010000004.1"/>
</dbReference>
<reference evidence="6" key="1">
    <citation type="submission" date="2016-10" db="EMBL/GenBank/DDBJ databases">
        <authorList>
            <person name="Varghese N."/>
            <person name="Submissions S."/>
        </authorList>
    </citation>
    <scope>NUCLEOTIDE SEQUENCE [LARGE SCALE GENOMIC DNA]</scope>
    <source>
        <strain evidence="6">CGMCC 1.3431</strain>
    </source>
</reference>
<evidence type="ECO:0000313" key="6">
    <source>
        <dbReference type="Proteomes" id="UP000199150"/>
    </source>
</evidence>
<dbReference type="PANTHER" id="PTHR43537:SF5">
    <property type="entry name" value="UXU OPERON TRANSCRIPTIONAL REGULATOR"/>
    <property type="match status" value="1"/>
</dbReference>
<dbReference type="STRING" id="260084.SAMN02927928_1642"/>
<keyword evidence="2" id="KW-0238">DNA-binding</keyword>
<dbReference type="GO" id="GO:0003700">
    <property type="term" value="F:DNA-binding transcription factor activity"/>
    <property type="evidence" value="ECO:0007669"/>
    <property type="project" value="InterPro"/>
</dbReference>
<proteinExistence type="predicted"/>
<dbReference type="Gene3D" id="1.10.10.10">
    <property type="entry name" value="Winged helix-like DNA-binding domain superfamily/Winged helix DNA-binding domain"/>
    <property type="match status" value="1"/>
</dbReference>
<evidence type="ECO:0000256" key="1">
    <source>
        <dbReference type="ARBA" id="ARBA00023015"/>
    </source>
</evidence>
<accession>A0A1G4R9G1</accession>
<dbReference type="EMBL" id="FMTS01000002">
    <property type="protein sequence ID" value="SCW52859.1"/>
    <property type="molecule type" value="Genomic_DNA"/>
</dbReference>
<gene>
    <name evidence="5" type="ORF">SAMN02927928_1642</name>
</gene>
<dbReference type="Pfam" id="PF07729">
    <property type="entry name" value="FCD"/>
    <property type="match status" value="1"/>
</dbReference>
<dbReference type="GO" id="GO:0003677">
    <property type="term" value="F:DNA binding"/>
    <property type="evidence" value="ECO:0007669"/>
    <property type="project" value="UniProtKB-KW"/>
</dbReference>
<dbReference type="PANTHER" id="PTHR43537">
    <property type="entry name" value="TRANSCRIPTIONAL REGULATOR, GNTR FAMILY"/>
    <property type="match status" value="1"/>
</dbReference>
<dbReference type="CDD" id="cd07377">
    <property type="entry name" value="WHTH_GntR"/>
    <property type="match status" value="1"/>
</dbReference>
<dbReference type="InterPro" id="IPR000524">
    <property type="entry name" value="Tscrpt_reg_HTH_GntR"/>
</dbReference>
<dbReference type="InterPro" id="IPR011711">
    <property type="entry name" value="GntR_C"/>
</dbReference>
<dbReference type="PROSITE" id="PS50949">
    <property type="entry name" value="HTH_GNTR"/>
    <property type="match status" value="1"/>
</dbReference>
<dbReference type="InterPro" id="IPR008920">
    <property type="entry name" value="TF_FadR/GntR_C"/>
</dbReference>
<dbReference type="PRINTS" id="PR00035">
    <property type="entry name" value="HTHGNTR"/>
</dbReference>
<dbReference type="AlphaFoldDB" id="A0A1G4R9G1"/>
<evidence type="ECO:0000256" key="3">
    <source>
        <dbReference type="ARBA" id="ARBA00023163"/>
    </source>
</evidence>
<feature type="domain" description="HTH gntR-type" evidence="4">
    <location>
        <begin position="5"/>
        <end position="73"/>
    </location>
</feature>
<dbReference type="Proteomes" id="UP000199150">
    <property type="component" value="Unassembled WGS sequence"/>
</dbReference>
<dbReference type="SMART" id="SM00345">
    <property type="entry name" value="HTH_GNTR"/>
    <property type="match status" value="1"/>
</dbReference>
<evidence type="ECO:0000313" key="5">
    <source>
        <dbReference type="EMBL" id="SCW52859.1"/>
    </source>
</evidence>
<sequence>MSDSRKLYRRIADSIAAEIESGRYKPGDRLPTERELALQYGVSRPSLREAMIALEILGLIEAKHGLGITVSSQKQRAPAFTDSEIGAFELIEARRLLEAEVAALAATLISEEQIAELEVLVQKMGDADPVKAEKADREFHILIAQSTGNGALTTCVENLWDWRYHSPLARNVLARAADLGMNDRIAEHTDILTALKNRSVAAARQAMHEHMDRVIEHLLRATEIVAVENARKASSERRMAVATRMKALKKGR</sequence>
<dbReference type="SUPFAM" id="SSF46785">
    <property type="entry name" value="Winged helix' DNA-binding domain"/>
    <property type="match status" value="1"/>
</dbReference>